<dbReference type="AlphaFoldDB" id="A0AAN9QQ82"/>
<evidence type="ECO:0000256" key="2">
    <source>
        <dbReference type="ARBA" id="ARBA00023242"/>
    </source>
</evidence>
<dbReference type="InterPro" id="IPR022122">
    <property type="entry name" value="DUF3657"/>
</dbReference>
<keyword evidence="2" id="KW-0539">Nucleus</keyword>
<dbReference type="Proteomes" id="UP001374584">
    <property type="component" value="Unassembled WGS sequence"/>
</dbReference>
<organism evidence="3 4">
    <name type="scientific">Phaseolus coccineus</name>
    <name type="common">Scarlet runner bean</name>
    <name type="synonym">Phaseolus multiflorus</name>
    <dbReference type="NCBI Taxonomy" id="3886"/>
    <lineage>
        <taxon>Eukaryota</taxon>
        <taxon>Viridiplantae</taxon>
        <taxon>Streptophyta</taxon>
        <taxon>Embryophyta</taxon>
        <taxon>Tracheophyta</taxon>
        <taxon>Spermatophyta</taxon>
        <taxon>Magnoliopsida</taxon>
        <taxon>eudicotyledons</taxon>
        <taxon>Gunneridae</taxon>
        <taxon>Pentapetalae</taxon>
        <taxon>rosids</taxon>
        <taxon>fabids</taxon>
        <taxon>Fabales</taxon>
        <taxon>Fabaceae</taxon>
        <taxon>Papilionoideae</taxon>
        <taxon>50 kb inversion clade</taxon>
        <taxon>NPAAA clade</taxon>
        <taxon>indigoferoid/millettioid clade</taxon>
        <taxon>Phaseoleae</taxon>
        <taxon>Phaseolus</taxon>
    </lineage>
</organism>
<accession>A0AAN9QQ82</accession>
<dbReference type="PANTHER" id="PTHR46765">
    <property type="entry name" value="P-LOOP CONTAINING NUCLEOSIDE TRIPHOSPHATE HYDROLASES SUPERFAMILY PROTEIN"/>
    <property type="match status" value="1"/>
</dbReference>
<dbReference type="PANTHER" id="PTHR46765:SF1">
    <property type="entry name" value="P-LOOP CONTAINING NUCLEOSIDE TRIPHOSPHATE HYDROLASES SUPERFAMILY PROTEIN"/>
    <property type="match status" value="1"/>
</dbReference>
<dbReference type="InterPro" id="IPR053016">
    <property type="entry name" value="CTF18-RFC_complex"/>
</dbReference>
<sequence length="280" mass="32073">MKIGRIRIPWSFCLSLRLSRCFIFHASWSRMVKCFNNLGVYDLLHQYIMHTHLMSLYVYLPLVAINVHHIVSQVQKPNFEWPKSHQRYCTMMVEKNGHFECLAPQNPTAYWKAVISKFLCRRFNFSVVTYSVPTNYKTGDGQSSSVILKFELMHAPIIGTGPELQGSLDAYAVSVHEYKIPPKTLWELHSYCPVHFDAFHAVVVDTSIHISLLKASYHTSQQKVSRDRNVSDPSCDRNFFSSSTQMLNMKHVPTIGPLIICYLLATPLLIAAPNHCILSL</sequence>
<comment type="subcellular location">
    <subcellularLocation>
        <location evidence="1">Nucleus</location>
    </subcellularLocation>
</comment>
<dbReference type="Pfam" id="PF12394">
    <property type="entry name" value="DUF3657"/>
    <property type="match status" value="1"/>
</dbReference>
<reference evidence="3 4" key="1">
    <citation type="submission" date="2024-01" db="EMBL/GenBank/DDBJ databases">
        <title>The genomes of 5 underutilized Papilionoideae crops provide insights into root nodulation and disease resistanc.</title>
        <authorList>
            <person name="Jiang F."/>
        </authorList>
    </citation>
    <scope>NUCLEOTIDE SEQUENCE [LARGE SCALE GENOMIC DNA]</scope>
    <source>
        <strain evidence="3">JINMINGXINNONG_FW02</strain>
        <tissue evidence="3">Leaves</tissue>
    </source>
</reference>
<evidence type="ECO:0000313" key="3">
    <source>
        <dbReference type="EMBL" id="KAK7342591.1"/>
    </source>
</evidence>
<evidence type="ECO:0000256" key="1">
    <source>
        <dbReference type="ARBA" id="ARBA00004123"/>
    </source>
</evidence>
<name>A0AAN9QQ82_PHACN</name>
<dbReference type="EMBL" id="JAYMYR010000009">
    <property type="protein sequence ID" value="KAK7342591.1"/>
    <property type="molecule type" value="Genomic_DNA"/>
</dbReference>
<evidence type="ECO:0000313" key="4">
    <source>
        <dbReference type="Proteomes" id="UP001374584"/>
    </source>
</evidence>
<comment type="caution">
    <text evidence="3">The sequence shown here is derived from an EMBL/GenBank/DDBJ whole genome shotgun (WGS) entry which is preliminary data.</text>
</comment>
<dbReference type="GO" id="GO:0005634">
    <property type="term" value="C:nucleus"/>
    <property type="evidence" value="ECO:0007669"/>
    <property type="project" value="UniProtKB-SubCell"/>
</dbReference>
<protein>
    <submittedName>
        <fullName evidence="3">Uncharacterized protein</fullName>
    </submittedName>
</protein>
<gene>
    <name evidence="3" type="ORF">VNO80_25546</name>
</gene>
<keyword evidence="4" id="KW-1185">Reference proteome</keyword>
<proteinExistence type="predicted"/>